<dbReference type="GO" id="GO:0004605">
    <property type="term" value="F:phosphatidate cytidylyltransferase activity"/>
    <property type="evidence" value="ECO:0007669"/>
    <property type="project" value="UniProtKB-EC"/>
</dbReference>
<keyword evidence="14" id="KW-0443">Lipid metabolism</keyword>
<keyword evidence="12 18" id="KW-0548">Nucleotidyltransferase</keyword>
<dbReference type="GO" id="GO:0005886">
    <property type="term" value="C:plasma membrane"/>
    <property type="evidence" value="ECO:0007669"/>
    <property type="project" value="UniProtKB-SubCell"/>
</dbReference>
<comment type="catalytic activity">
    <reaction evidence="1 18">
        <text>a 1,2-diacyl-sn-glycero-3-phosphate + CTP + H(+) = a CDP-1,2-diacyl-sn-glycerol + diphosphate</text>
        <dbReference type="Rhea" id="RHEA:16229"/>
        <dbReference type="ChEBI" id="CHEBI:15378"/>
        <dbReference type="ChEBI" id="CHEBI:33019"/>
        <dbReference type="ChEBI" id="CHEBI:37563"/>
        <dbReference type="ChEBI" id="CHEBI:58332"/>
        <dbReference type="ChEBI" id="CHEBI:58608"/>
        <dbReference type="EC" id="2.7.7.41"/>
    </reaction>
</comment>
<comment type="similarity">
    <text evidence="5 18">Belongs to the CDS family.</text>
</comment>
<dbReference type="InterPro" id="IPR000374">
    <property type="entry name" value="PC_trans"/>
</dbReference>
<dbReference type="PANTHER" id="PTHR46382:SF1">
    <property type="entry name" value="PHOSPHATIDATE CYTIDYLYLTRANSFERASE"/>
    <property type="match status" value="1"/>
</dbReference>
<evidence type="ECO:0000256" key="17">
    <source>
        <dbReference type="ARBA" id="ARBA00023264"/>
    </source>
</evidence>
<feature type="transmembrane region" description="Helical" evidence="19">
    <location>
        <begin position="167"/>
        <end position="186"/>
    </location>
</feature>
<dbReference type="EMBL" id="FWXB01000004">
    <property type="protein sequence ID" value="SMC11599.1"/>
    <property type="molecule type" value="Genomic_DNA"/>
</dbReference>
<evidence type="ECO:0000313" key="21">
    <source>
        <dbReference type="Proteomes" id="UP000193224"/>
    </source>
</evidence>
<evidence type="ECO:0000256" key="18">
    <source>
        <dbReference type="RuleBase" id="RU003938"/>
    </source>
</evidence>
<evidence type="ECO:0000256" key="8">
    <source>
        <dbReference type="ARBA" id="ARBA00022475"/>
    </source>
</evidence>
<keyword evidence="17" id="KW-1208">Phospholipid metabolism</keyword>
<protein>
    <recommendedName>
        <fullName evidence="7 18">Phosphatidate cytidylyltransferase</fullName>
        <ecNumber evidence="6 18">2.7.7.41</ecNumber>
    </recommendedName>
</protein>
<dbReference type="UniPathway" id="UPA00557">
    <property type="reaction ID" value="UER00614"/>
</dbReference>
<dbReference type="EC" id="2.7.7.41" evidence="6 18"/>
<evidence type="ECO:0000256" key="15">
    <source>
        <dbReference type="ARBA" id="ARBA00023136"/>
    </source>
</evidence>
<dbReference type="PANTHER" id="PTHR46382">
    <property type="entry name" value="PHOSPHATIDATE CYTIDYLYLTRANSFERASE"/>
    <property type="match status" value="1"/>
</dbReference>
<comment type="pathway">
    <text evidence="3 18">Phospholipid metabolism; CDP-diacylglycerol biosynthesis; CDP-diacylglycerol from sn-glycerol 3-phosphate: step 3/3.</text>
</comment>
<evidence type="ECO:0000256" key="12">
    <source>
        <dbReference type="ARBA" id="ARBA00022695"/>
    </source>
</evidence>
<evidence type="ECO:0000256" key="3">
    <source>
        <dbReference type="ARBA" id="ARBA00005119"/>
    </source>
</evidence>
<dbReference type="PROSITE" id="PS01315">
    <property type="entry name" value="CDS"/>
    <property type="match status" value="1"/>
</dbReference>
<comment type="subcellular location">
    <subcellularLocation>
        <location evidence="2">Cell membrane</location>
        <topology evidence="2">Multi-pass membrane protein</topology>
    </subcellularLocation>
</comment>
<keyword evidence="15 19" id="KW-0472">Membrane</keyword>
<proteinExistence type="inferred from homology"/>
<dbReference type="RefSeq" id="WP_085799569.1">
    <property type="nucleotide sequence ID" value="NZ_FWXB01000004.1"/>
</dbReference>
<keyword evidence="13 19" id="KW-1133">Transmembrane helix</keyword>
<keyword evidence="21" id="KW-1185">Reference proteome</keyword>
<evidence type="ECO:0000256" key="14">
    <source>
        <dbReference type="ARBA" id="ARBA00023098"/>
    </source>
</evidence>
<evidence type="ECO:0000256" key="10">
    <source>
        <dbReference type="ARBA" id="ARBA00022679"/>
    </source>
</evidence>
<evidence type="ECO:0000256" key="7">
    <source>
        <dbReference type="ARBA" id="ARBA00019373"/>
    </source>
</evidence>
<evidence type="ECO:0000313" key="20">
    <source>
        <dbReference type="EMBL" id="SMC11599.1"/>
    </source>
</evidence>
<dbReference type="Proteomes" id="UP000193224">
    <property type="component" value="Unassembled WGS sequence"/>
</dbReference>
<keyword evidence="11 18" id="KW-0812">Transmembrane</keyword>
<evidence type="ECO:0000256" key="1">
    <source>
        <dbReference type="ARBA" id="ARBA00001698"/>
    </source>
</evidence>
<evidence type="ECO:0000256" key="9">
    <source>
        <dbReference type="ARBA" id="ARBA00022516"/>
    </source>
</evidence>
<evidence type="ECO:0000256" key="11">
    <source>
        <dbReference type="ARBA" id="ARBA00022692"/>
    </source>
</evidence>
<feature type="transmembrane region" description="Helical" evidence="19">
    <location>
        <begin position="21"/>
        <end position="48"/>
    </location>
</feature>
<comment type="pathway">
    <text evidence="4">Lipid metabolism.</text>
</comment>
<feature type="transmembrane region" description="Helical" evidence="19">
    <location>
        <begin position="192"/>
        <end position="214"/>
    </location>
</feature>
<keyword evidence="9" id="KW-0444">Lipid biosynthesis</keyword>
<evidence type="ECO:0000256" key="5">
    <source>
        <dbReference type="ARBA" id="ARBA00010185"/>
    </source>
</evidence>
<keyword evidence="8" id="KW-1003">Cell membrane</keyword>
<dbReference type="GO" id="GO:0016024">
    <property type="term" value="P:CDP-diacylglycerol biosynthetic process"/>
    <property type="evidence" value="ECO:0007669"/>
    <property type="project" value="UniProtKB-UniPathway"/>
</dbReference>
<evidence type="ECO:0000256" key="2">
    <source>
        <dbReference type="ARBA" id="ARBA00004651"/>
    </source>
</evidence>
<keyword evidence="16" id="KW-0594">Phospholipid biosynthesis</keyword>
<organism evidence="20 21">
    <name type="scientific">Roseovarius aestuarii</name>
    <dbReference type="NCBI Taxonomy" id="475083"/>
    <lineage>
        <taxon>Bacteria</taxon>
        <taxon>Pseudomonadati</taxon>
        <taxon>Pseudomonadota</taxon>
        <taxon>Alphaproteobacteria</taxon>
        <taxon>Rhodobacterales</taxon>
        <taxon>Roseobacteraceae</taxon>
        <taxon>Roseovarius</taxon>
    </lineage>
</organism>
<reference evidence="20 21" key="1">
    <citation type="submission" date="2017-03" db="EMBL/GenBank/DDBJ databases">
        <authorList>
            <person name="Afonso C.L."/>
            <person name="Miller P.J."/>
            <person name="Scott M.A."/>
            <person name="Spackman E."/>
            <person name="Goraichik I."/>
            <person name="Dimitrov K.M."/>
            <person name="Suarez D.L."/>
            <person name="Swayne D.E."/>
        </authorList>
    </citation>
    <scope>NUCLEOTIDE SEQUENCE [LARGE SCALE GENOMIC DNA]</scope>
    <source>
        <strain evidence="20 21">CECT 7745</strain>
    </source>
</reference>
<sequence>MSDGARWSDLAPRVISGVAMAVVGAADIWIGGLVFEITVIGLCGIMLWEAANMFGAGRTAAVRISLLGAAAFTLASLGPLILVVPLLLAAALVGSSQVARERRLFTPFAAWILVAGYSIWMLRQEAGLIWISWVVLIVIASDIAGYFAGRTIGGPKFWPAVSPKKTWSGTIAGWVGAAVVGAFFAGPTQAGLLLIPISVAVAFAGQMGDILESFVKRRMSVKDSSNLIPGHGGVLDRLDALLGAAMLVMILWFTKALPGLT</sequence>
<gene>
    <name evidence="20" type="primary">cdsA_2</name>
    <name evidence="20" type="ORF">ROA7745_01414</name>
</gene>
<feature type="transmembrane region" description="Helical" evidence="19">
    <location>
        <begin position="128"/>
        <end position="147"/>
    </location>
</feature>
<dbReference type="Pfam" id="PF01148">
    <property type="entry name" value="CTP_transf_1"/>
    <property type="match status" value="1"/>
</dbReference>
<feature type="transmembrane region" description="Helical" evidence="19">
    <location>
        <begin position="104"/>
        <end position="122"/>
    </location>
</feature>
<feature type="transmembrane region" description="Helical" evidence="19">
    <location>
        <begin position="234"/>
        <end position="253"/>
    </location>
</feature>
<dbReference type="OrthoDB" id="9799199at2"/>
<evidence type="ECO:0000256" key="13">
    <source>
        <dbReference type="ARBA" id="ARBA00022989"/>
    </source>
</evidence>
<evidence type="ECO:0000256" key="4">
    <source>
        <dbReference type="ARBA" id="ARBA00005189"/>
    </source>
</evidence>
<keyword evidence="10 18" id="KW-0808">Transferase</keyword>
<evidence type="ECO:0000256" key="6">
    <source>
        <dbReference type="ARBA" id="ARBA00012487"/>
    </source>
</evidence>
<name>A0A1X7BQY0_9RHOB</name>
<evidence type="ECO:0000256" key="16">
    <source>
        <dbReference type="ARBA" id="ARBA00023209"/>
    </source>
</evidence>
<accession>A0A1X7BQY0</accession>
<evidence type="ECO:0000256" key="19">
    <source>
        <dbReference type="SAM" id="Phobius"/>
    </source>
</evidence>
<dbReference type="AlphaFoldDB" id="A0A1X7BQY0"/>
<feature type="transmembrane region" description="Helical" evidence="19">
    <location>
        <begin position="68"/>
        <end position="92"/>
    </location>
</feature>